<evidence type="ECO:0000313" key="7">
    <source>
        <dbReference type="Proteomes" id="UP001566476"/>
    </source>
</evidence>
<keyword evidence="4" id="KW-0808">Transferase</keyword>
<keyword evidence="7" id="KW-1185">Reference proteome</keyword>
<dbReference type="InterPro" id="IPR009061">
    <property type="entry name" value="DNA-bd_dom_put_sf"/>
</dbReference>
<dbReference type="InterPro" id="IPR041657">
    <property type="entry name" value="HTH_17"/>
</dbReference>
<dbReference type="SUPFAM" id="SSF46955">
    <property type="entry name" value="Putative DNA-binding domain"/>
    <property type="match status" value="1"/>
</dbReference>
<dbReference type="PANTHER" id="PTHR11739">
    <property type="entry name" value="CITRATE SYNTHASE"/>
    <property type="match status" value="1"/>
</dbReference>
<accession>A0ABV4I5E6</accession>
<dbReference type="Gene3D" id="1.10.230.10">
    <property type="entry name" value="Cytochrome P450-Terp, domain 2"/>
    <property type="match status" value="1"/>
</dbReference>
<dbReference type="Pfam" id="PF00285">
    <property type="entry name" value="Citrate_synt"/>
    <property type="match status" value="2"/>
</dbReference>
<evidence type="ECO:0000256" key="1">
    <source>
        <dbReference type="ARBA" id="ARBA00005163"/>
    </source>
</evidence>
<gene>
    <name evidence="6" type="ORF">AB2L28_09685</name>
</gene>
<reference evidence="6 7" key="1">
    <citation type="submission" date="2024-07" db="EMBL/GenBank/DDBJ databases">
        <authorList>
            <person name="Thanompreechachai J."/>
            <person name="Duangmal K."/>
        </authorList>
    </citation>
    <scope>NUCLEOTIDE SEQUENCE [LARGE SCALE GENOMIC DNA]</scope>
    <source>
        <strain evidence="6 7">TBRC 1896</strain>
    </source>
</reference>
<proteinExistence type="inferred from homology"/>
<dbReference type="SUPFAM" id="SSF48256">
    <property type="entry name" value="Citrate synthase"/>
    <property type="match status" value="1"/>
</dbReference>
<comment type="pathway">
    <text evidence="1">Carbohydrate metabolism; tricarboxylic acid cycle.</text>
</comment>
<evidence type="ECO:0000256" key="3">
    <source>
        <dbReference type="ARBA" id="ARBA00012972"/>
    </source>
</evidence>
<dbReference type="Proteomes" id="UP001566476">
    <property type="component" value="Unassembled WGS sequence"/>
</dbReference>
<comment type="caution">
    <text evidence="6">The sequence shown here is derived from an EMBL/GenBank/DDBJ whole genome shotgun (WGS) entry which is preliminary data.</text>
</comment>
<dbReference type="EC" id="2.3.3.16" evidence="3"/>
<protein>
    <recommendedName>
        <fullName evidence="3">citrate synthase (unknown stereospecificity)</fullName>
        <ecNumber evidence="3">2.3.3.16</ecNumber>
    </recommendedName>
</protein>
<evidence type="ECO:0000259" key="5">
    <source>
        <dbReference type="Pfam" id="PF12728"/>
    </source>
</evidence>
<evidence type="ECO:0000256" key="2">
    <source>
        <dbReference type="ARBA" id="ARBA00010566"/>
    </source>
</evidence>
<comment type="similarity">
    <text evidence="2">Belongs to the citrate synthase family.</text>
</comment>
<sequence length="371" mass="37788">MAPPAPSPAPTLSSAEAAHRLGVRRATLYAYVSRGLLHAHRTPGGSLFEAAEVEALAARGRGRPLGAVETVRSELTSLDDDRLRYRGQDAVALSRTHSFEAVARLLWTGTAHPGPFAPDPALAAGVDAVLRALPTGTRPAARLRVAVAAAGALLPSRPDPDLDPEPLLSAVLDRGGGVAATLDEVLGAPGGWGPALVLLADHGLAVSTVAARVAASARAPLPAVLSAALGAADGPLHAGAPVGAHRFLDRVLQDGPAAVLAGLDGRVPPGFGTVVHTSADPRADALLDALPPGEVARALPVLLVHVLRTHGAGAYPNVDLALAAHALSRGLPPHAGELVFAVARTAGWVAHALEEYRAPALRFRVRGLHGP</sequence>
<dbReference type="PRINTS" id="PR00143">
    <property type="entry name" value="CITRTSNTHASE"/>
</dbReference>
<dbReference type="EMBL" id="JBGGTQ010000004">
    <property type="protein sequence ID" value="MEZ0492506.1"/>
    <property type="molecule type" value="Genomic_DNA"/>
</dbReference>
<feature type="domain" description="Helix-turn-helix" evidence="5">
    <location>
        <begin position="12"/>
        <end position="60"/>
    </location>
</feature>
<dbReference type="InterPro" id="IPR016143">
    <property type="entry name" value="Citrate_synth-like_sm_a-sub"/>
</dbReference>
<evidence type="ECO:0000313" key="6">
    <source>
        <dbReference type="EMBL" id="MEZ0492506.1"/>
    </source>
</evidence>
<evidence type="ECO:0000256" key="4">
    <source>
        <dbReference type="ARBA" id="ARBA00022679"/>
    </source>
</evidence>
<dbReference type="RefSeq" id="WP_370718554.1">
    <property type="nucleotide sequence ID" value="NZ_JBGGTQ010000004.1"/>
</dbReference>
<dbReference type="InterPro" id="IPR036969">
    <property type="entry name" value="Citrate_synthase_sf"/>
</dbReference>
<dbReference type="Gene3D" id="1.10.580.10">
    <property type="entry name" value="Citrate Synthase, domain 1"/>
    <property type="match status" value="2"/>
</dbReference>
<dbReference type="Pfam" id="PF12728">
    <property type="entry name" value="HTH_17"/>
    <property type="match status" value="1"/>
</dbReference>
<dbReference type="InterPro" id="IPR016142">
    <property type="entry name" value="Citrate_synth-like_lrg_a-sub"/>
</dbReference>
<name>A0ABV4I5E6_9ACTN</name>
<dbReference type="PANTHER" id="PTHR11739:SF4">
    <property type="entry name" value="CITRATE SYNTHASE, PEROXISOMAL"/>
    <property type="match status" value="1"/>
</dbReference>
<dbReference type="Gene3D" id="1.10.1660.10">
    <property type="match status" value="1"/>
</dbReference>
<organism evidence="6 7">
    <name type="scientific">Kineococcus mangrovi</name>
    <dbReference type="NCBI Taxonomy" id="1660183"/>
    <lineage>
        <taxon>Bacteria</taxon>
        <taxon>Bacillati</taxon>
        <taxon>Actinomycetota</taxon>
        <taxon>Actinomycetes</taxon>
        <taxon>Kineosporiales</taxon>
        <taxon>Kineosporiaceae</taxon>
        <taxon>Kineococcus</taxon>
    </lineage>
</organism>
<dbReference type="InterPro" id="IPR002020">
    <property type="entry name" value="Citrate_synthase"/>
</dbReference>